<evidence type="ECO:0000259" key="4">
    <source>
        <dbReference type="Pfam" id="PF13193"/>
    </source>
</evidence>
<dbReference type="InterPro" id="IPR045851">
    <property type="entry name" value="AMP-bd_C_sf"/>
</dbReference>
<dbReference type="SUPFAM" id="SSF56801">
    <property type="entry name" value="Acetyl-CoA synthetase-like"/>
    <property type="match status" value="1"/>
</dbReference>
<dbReference type="InterPro" id="IPR000873">
    <property type="entry name" value="AMP-dep_synth/lig_dom"/>
</dbReference>
<dbReference type="FunFam" id="3.30.300.30:FF:000008">
    <property type="entry name" value="2,3-dihydroxybenzoate-AMP ligase"/>
    <property type="match status" value="1"/>
</dbReference>
<evidence type="ECO:0000256" key="1">
    <source>
        <dbReference type="ARBA" id="ARBA00006432"/>
    </source>
</evidence>
<accession>A0A5J5IWR1</accession>
<name>A0A5J5IWR1_9MICO</name>
<reference evidence="6" key="1">
    <citation type="submission" date="2019-09" db="EMBL/GenBank/DDBJ databases">
        <title>Mumia zhuanghuii sp. nov. isolated from the intestinal contents of plateau pika (Ochotona curzoniae) in the Qinghai-Tibet plateau of China.</title>
        <authorList>
            <person name="Tian Z."/>
        </authorList>
    </citation>
    <scope>NUCLEOTIDE SEQUENCE [LARGE SCALE GENOMIC DNA]</scope>
    <source>
        <strain evidence="6">JCM 30598</strain>
    </source>
</reference>
<dbReference type="InterPro" id="IPR020845">
    <property type="entry name" value="AMP-binding_CS"/>
</dbReference>
<dbReference type="PROSITE" id="PS00455">
    <property type="entry name" value="AMP_BINDING"/>
    <property type="match status" value="1"/>
</dbReference>
<dbReference type="Pfam" id="PF00501">
    <property type="entry name" value="AMP-binding"/>
    <property type="match status" value="1"/>
</dbReference>
<keyword evidence="6" id="KW-1185">Reference proteome</keyword>
<dbReference type="PANTHER" id="PTHR43767:SF1">
    <property type="entry name" value="NONRIBOSOMAL PEPTIDE SYNTHASE PES1 (EUROFUNG)-RELATED"/>
    <property type="match status" value="1"/>
</dbReference>
<protein>
    <submittedName>
        <fullName evidence="5">Long-chain fatty acid--CoA ligase</fullName>
    </submittedName>
</protein>
<proteinExistence type="inferred from homology"/>
<evidence type="ECO:0000259" key="3">
    <source>
        <dbReference type="Pfam" id="PF00501"/>
    </source>
</evidence>
<organism evidence="5 6">
    <name type="scientific">Microbacterium rhizomatis</name>
    <dbReference type="NCBI Taxonomy" id="1631477"/>
    <lineage>
        <taxon>Bacteria</taxon>
        <taxon>Bacillati</taxon>
        <taxon>Actinomycetota</taxon>
        <taxon>Actinomycetes</taxon>
        <taxon>Micrococcales</taxon>
        <taxon>Microbacteriaceae</taxon>
        <taxon>Microbacterium</taxon>
    </lineage>
</organism>
<feature type="domain" description="AMP-binding enzyme C-terminal" evidence="4">
    <location>
        <begin position="484"/>
        <end position="560"/>
    </location>
</feature>
<feature type="domain" description="AMP-dependent synthetase/ligase" evidence="3">
    <location>
        <begin position="52"/>
        <end position="434"/>
    </location>
</feature>
<dbReference type="OrthoDB" id="9803968at2"/>
<dbReference type="PANTHER" id="PTHR43767">
    <property type="entry name" value="LONG-CHAIN-FATTY-ACID--COA LIGASE"/>
    <property type="match status" value="1"/>
</dbReference>
<sequence length="588" mass="63942">MNHDKICVTDAWYPSKDEGVVMPGIAAPWYALYPEGVEHGLRTGIRNAMELFQASLRSNPDAEAISYFDGTLTYKSLDDEARALAAALSQRGLVHGDRLGICLQNTPHFVIAVLAAWYLGMAVVPINPMYRVDELAFVVDDAGLAVLIVETGSGEDIAAEVLELRPHVLAFAASPDDYQRRADDRVLPSVPGPGVLPSLGREIETHRKASFARAEIQPSDVAFITYTSGTTGRAKGAVNHHAAAAYAGDTYRNWVPLVSTDRILGLAPMSGTTGLITGLVATLAAGACYVLHYRFQHGVIRDAIIEHRPTFVVAPPTLYIALLDDPLLTPEDLSSLTKTYCGGAPVPPTLVSRWRERFGGEIRTAYGLTEATGPTHLAPVGASIPVDPETGALAIGVPVPGTDARIVDTTGADVQVGELGELVIRGPQVVRGYWRNEDATEAAFVDGWLRTGDLVRMSSIGWFFLVDRIKDIIIASGWNVVPREVEDVLYQHPDVREVAVVGIPHPYRGETVRAYVSTRSDVPSVTVAELTSFVRERLAVYKCPTEIEFVTELPKSNNGKILKRRLRDDAMSSVRENPLADAQRHERN</sequence>
<dbReference type="AlphaFoldDB" id="A0A5J5IWR1"/>
<evidence type="ECO:0000256" key="2">
    <source>
        <dbReference type="ARBA" id="ARBA00022598"/>
    </source>
</evidence>
<dbReference type="InterPro" id="IPR042099">
    <property type="entry name" value="ANL_N_sf"/>
</dbReference>
<dbReference type="Proteomes" id="UP000325827">
    <property type="component" value="Unassembled WGS sequence"/>
</dbReference>
<comment type="similarity">
    <text evidence="1">Belongs to the ATP-dependent AMP-binding enzyme family.</text>
</comment>
<dbReference type="Pfam" id="PF13193">
    <property type="entry name" value="AMP-binding_C"/>
    <property type="match status" value="1"/>
</dbReference>
<dbReference type="Gene3D" id="3.40.50.12780">
    <property type="entry name" value="N-terminal domain of ligase-like"/>
    <property type="match status" value="1"/>
</dbReference>
<evidence type="ECO:0000313" key="6">
    <source>
        <dbReference type="Proteomes" id="UP000325827"/>
    </source>
</evidence>
<dbReference type="GO" id="GO:0016878">
    <property type="term" value="F:acid-thiol ligase activity"/>
    <property type="evidence" value="ECO:0007669"/>
    <property type="project" value="UniProtKB-ARBA"/>
</dbReference>
<gene>
    <name evidence="5" type="ORF">F6B43_16230</name>
</gene>
<comment type="caution">
    <text evidence="5">The sequence shown here is derived from an EMBL/GenBank/DDBJ whole genome shotgun (WGS) entry which is preliminary data.</text>
</comment>
<evidence type="ECO:0000313" key="5">
    <source>
        <dbReference type="EMBL" id="KAA9105911.1"/>
    </source>
</evidence>
<keyword evidence="2 5" id="KW-0436">Ligase</keyword>
<dbReference type="InterPro" id="IPR050237">
    <property type="entry name" value="ATP-dep_AMP-bd_enzyme"/>
</dbReference>
<dbReference type="Gene3D" id="3.30.300.30">
    <property type="match status" value="1"/>
</dbReference>
<dbReference type="EMBL" id="VYSA01000004">
    <property type="protein sequence ID" value="KAA9105911.1"/>
    <property type="molecule type" value="Genomic_DNA"/>
</dbReference>
<dbReference type="InterPro" id="IPR025110">
    <property type="entry name" value="AMP-bd_C"/>
</dbReference>